<keyword evidence="7 13" id="KW-0067">ATP-binding</keyword>
<evidence type="ECO:0000256" key="4">
    <source>
        <dbReference type="ARBA" id="ARBA00022475"/>
    </source>
</evidence>
<dbReference type="SUPFAM" id="SSF52540">
    <property type="entry name" value="P-loop containing nucleoside triphosphate hydrolases"/>
    <property type="match status" value="2"/>
</dbReference>
<dbReference type="PROSITE" id="PS50893">
    <property type="entry name" value="ABC_TRANSPORTER_2"/>
    <property type="match status" value="2"/>
</dbReference>
<dbReference type="Pfam" id="PF08352">
    <property type="entry name" value="oligo_HPY"/>
    <property type="match status" value="2"/>
</dbReference>
<evidence type="ECO:0000256" key="10">
    <source>
        <dbReference type="ARBA" id="ARBA00023136"/>
    </source>
</evidence>
<gene>
    <name evidence="13" type="ORF">NE863_27725</name>
</gene>
<comment type="subcellular location">
    <subcellularLocation>
        <location evidence="1">Cell inner membrane</location>
        <topology evidence="1">Peripheral membrane protein</topology>
    </subcellularLocation>
</comment>
<geneLocation type="plasmid" evidence="13 14">
    <name>pB</name>
</geneLocation>
<dbReference type="GO" id="GO:0015833">
    <property type="term" value="P:peptide transport"/>
    <property type="evidence" value="ECO:0007669"/>
    <property type="project" value="InterPro"/>
</dbReference>
<dbReference type="PANTHER" id="PTHR43297:SF14">
    <property type="entry name" value="ATPASE AAA-TYPE CORE DOMAIN-CONTAINING PROTEIN"/>
    <property type="match status" value="1"/>
</dbReference>
<keyword evidence="13" id="KW-0614">Plasmid</keyword>
<dbReference type="FunFam" id="3.40.50.300:FF:000016">
    <property type="entry name" value="Oligopeptide ABC transporter ATP-binding component"/>
    <property type="match status" value="1"/>
</dbReference>
<keyword evidence="3" id="KW-0813">Transport</keyword>
<dbReference type="PANTHER" id="PTHR43297">
    <property type="entry name" value="OLIGOPEPTIDE TRANSPORT ATP-BINDING PROTEIN APPD"/>
    <property type="match status" value="1"/>
</dbReference>
<organism evidence="13 14">
    <name type="scientific">Ensifer adhaerens</name>
    <name type="common">Sinorhizobium morelense</name>
    <dbReference type="NCBI Taxonomy" id="106592"/>
    <lineage>
        <taxon>Bacteria</taxon>
        <taxon>Pseudomonadati</taxon>
        <taxon>Pseudomonadota</taxon>
        <taxon>Alphaproteobacteria</taxon>
        <taxon>Hyphomicrobiales</taxon>
        <taxon>Rhizobiaceae</taxon>
        <taxon>Sinorhizobium/Ensifer group</taxon>
        <taxon>Ensifer</taxon>
    </lineage>
</organism>
<dbReference type="NCBIfam" id="NF008453">
    <property type="entry name" value="PRK11308.1"/>
    <property type="match status" value="2"/>
</dbReference>
<feature type="domain" description="ABC transporter" evidence="12">
    <location>
        <begin position="10"/>
        <end position="272"/>
    </location>
</feature>
<keyword evidence="5" id="KW-0997">Cell inner membrane</keyword>
<dbReference type="AlphaFoldDB" id="A0A9Q8YF03"/>
<dbReference type="GO" id="GO:0005886">
    <property type="term" value="C:plasma membrane"/>
    <property type="evidence" value="ECO:0007669"/>
    <property type="project" value="UniProtKB-SubCell"/>
</dbReference>
<evidence type="ECO:0000259" key="12">
    <source>
        <dbReference type="PROSITE" id="PS50893"/>
    </source>
</evidence>
<dbReference type="EMBL" id="CP098809">
    <property type="protein sequence ID" value="USJ27703.1"/>
    <property type="molecule type" value="Genomic_DNA"/>
</dbReference>
<keyword evidence="10" id="KW-0472">Membrane</keyword>
<dbReference type="Proteomes" id="UP001055460">
    <property type="component" value="Plasmid pB"/>
</dbReference>
<dbReference type="Gene3D" id="3.40.50.300">
    <property type="entry name" value="P-loop containing nucleotide triphosphate hydrolases"/>
    <property type="match status" value="2"/>
</dbReference>
<comment type="similarity">
    <text evidence="2">Belongs to the ABC transporter superfamily.</text>
</comment>
<dbReference type="RefSeq" id="WP_252161250.1">
    <property type="nucleotide sequence ID" value="NZ_CP098809.1"/>
</dbReference>
<dbReference type="InterPro" id="IPR013563">
    <property type="entry name" value="Oligopep_ABC_C"/>
</dbReference>
<dbReference type="InterPro" id="IPR003439">
    <property type="entry name" value="ABC_transporter-like_ATP-bd"/>
</dbReference>
<dbReference type="Pfam" id="PF00005">
    <property type="entry name" value="ABC_tran"/>
    <property type="match status" value="2"/>
</dbReference>
<evidence type="ECO:0000256" key="9">
    <source>
        <dbReference type="ARBA" id="ARBA00022970"/>
    </source>
</evidence>
<dbReference type="InterPro" id="IPR050388">
    <property type="entry name" value="ABC_Ni/Peptide_Import"/>
</dbReference>
<dbReference type="InterPro" id="IPR017871">
    <property type="entry name" value="ABC_transporter-like_CS"/>
</dbReference>
<dbReference type="NCBIfam" id="NF007739">
    <property type="entry name" value="PRK10419.1"/>
    <property type="match status" value="2"/>
</dbReference>
<dbReference type="InterPro" id="IPR027417">
    <property type="entry name" value="P-loop_NTPase"/>
</dbReference>
<evidence type="ECO:0000256" key="2">
    <source>
        <dbReference type="ARBA" id="ARBA00005417"/>
    </source>
</evidence>
<keyword evidence="4" id="KW-1003">Cell membrane</keyword>
<keyword evidence="8" id="KW-1278">Translocase</keyword>
<protein>
    <submittedName>
        <fullName evidence="13">ABC transporter ATP-binding protein</fullName>
    </submittedName>
</protein>
<evidence type="ECO:0000256" key="3">
    <source>
        <dbReference type="ARBA" id="ARBA00022448"/>
    </source>
</evidence>
<evidence type="ECO:0000256" key="5">
    <source>
        <dbReference type="ARBA" id="ARBA00022519"/>
    </source>
</evidence>
<accession>A0A9Q8YF03</accession>
<dbReference type="GO" id="GO:0005524">
    <property type="term" value="F:ATP binding"/>
    <property type="evidence" value="ECO:0007669"/>
    <property type="project" value="UniProtKB-KW"/>
</dbReference>
<dbReference type="GO" id="GO:0016887">
    <property type="term" value="F:ATP hydrolysis activity"/>
    <property type="evidence" value="ECO:0007669"/>
    <property type="project" value="InterPro"/>
</dbReference>
<evidence type="ECO:0000256" key="1">
    <source>
        <dbReference type="ARBA" id="ARBA00004417"/>
    </source>
</evidence>
<keyword evidence="9" id="KW-0029">Amino-acid transport</keyword>
<dbReference type="GO" id="GO:0006865">
    <property type="term" value="P:amino acid transport"/>
    <property type="evidence" value="ECO:0007669"/>
    <property type="project" value="UniProtKB-KW"/>
</dbReference>
<feature type="domain" description="ABC transporter" evidence="12">
    <location>
        <begin position="305"/>
        <end position="554"/>
    </location>
</feature>
<evidence type="ECO:0000313" key="13">
    <source>
        <dbReference type="EMBL" id="USJ27703.1"/>
    </source>
</evidence>
<reference evidence="13" key="1">
    <citation type="submission" date="2022-06" db="EMBL/GenBank/DDBJ databases">
        <title>Physiological and biochemical characterization and genomic elucidation of a strain of the genus Ensifer adhaerens M8 that combines arsenic oxidation and chromium reduction.</title>
        <authorList>
            <person name="Li X."/>
            <person name="Yu c."/>
        </authorList>
    </citation>
    <scope>NUCLEOTIDE SEQUENCE</scope>
    <source>
        <strain evidence="13">M8</strain>
        <plasmid evidence="13">pB</plasmid>
    </source>
</reference>
<keyword evidence="6" id="KW-0547">Nucleotide-binding</keyword>
<dbReference type="SMART" id="SM00382">
    <property type="entry name" value="AAA"/>
    <property type="match status" value="2"/>
</dbReference>
<dbReference type="PROSITE" id="PS00211">
    <property type="entry name" value="ABC_TRANSPORTER_1"/>
    <property type="match status" value="2"/>
</dbReference>
<name>A0A9Q8YF03_ENSAD</name>
<evidence type="ECO:0000256" key="8">
    <source>
        <dbReference type="ARBA" id="ARBA00022967"/>
    </source>
</evidence>
<evidence type="ECO:0000256" key="7">
    <source>
        <dbReference type="ARBA" id="ARBA00022840"/>
    </source>
</evidence>
<dbReference type="InterPro" id="IPR003593">
    <property type="entry name" value="AAA+_ATPase"/>
</dbReference>
<dbReference type="GO" id="GO:0055085">
    <property type="term" value="P:transmembrane transport"/>
    <property type="evidence" value="ECO:0007669"/>
    <property type="project" value="UniProtKB-ARBA"/>
</dbReference>
<sequence length="577" mass="63488">MVTLDNRTILEVKNLATEFKTRLGPYRAVDDVSIELRAGRTLCVVGESGSGKSVMARSILQIVDPPGKVVGGQVLLHRTSDRAAEPNCVDILSLNPKSAAIRAIRGRDIAMIFQEPMSSLSPVHKIGDQVGEAIRLHEHVSKKEARERAVELLRKVEIPNPGSAIDRYTFEFSGGMRQRAMIAMALACNPSVLIADEPTTALDVTIQAEILALIQSLQASSDMAVLFITHDMGVVAEIADEIAVMRFGKVVERGDVHQIFEKPEHPYTQRLLEAVRELDRPSERRLSMRKERPLGTPCLVSKGVRKEYNFSKGFLGLQRSSLVAVDNADLELREGENLGIVGESGSGKTTLGRCLQRVHNVTSGKILYTDRAGGQIDLAPLDGRALKQPWRDVRMVFQDPFASLNPRMTVGQIIAEPLVNNGLLSGGALRERVAELLDLVGLPASAIERYPHAFSGGQRQRISIARAIAPNPRVIIADEATSALDVSLRTQILNLLLDLQERLALSFVFISHDIAVIRYFCDRVAVMYRGRIVETGETEVVCNNPQHPYTRSLLSAVPVADPKKRGMAGRVRYREDA</sequence>
<evidence type="ECO:0000256" key="11">
    <source>
        <dbReference type="ARBA" id="ARBA00053953"/>
    </source>
</evidence>
<evidence type="ECO:0000313" key="14">
    <source>
        <dbReference type="Proteomes" id="UP001055460"/>
    </source>
</evidence>
<comment type="function">
    <text evidence="11">Probably part of a binding-protein-dependent transport system y4tOPQRS for a peptide. Probably responsible for energy coupling to the transport system.</text>
</comment>
<dbReference type="CDD" id="cd03257">
    <property type="entry name" value="ABC_NikE_OppD_transporters"/>
    <property type="match status" value="2"/>
</dbReference>
<proteinExistence type="inferred from homology"/>
<evidence type="ECO:0000256" key="6">
    <source>
        <dbReference type="ARBA" id="ARBA00022741"/>
    </source>
</evidence>